<dbReference type="EMBL" id="GECZ01014027">
    <property type="protein sequence ID" value="JAS55742.1"/>
    <property type="molecule type" value="Transcribed_RNA"/>
</dbReference>
<dbReference type="EMBL" id="GECZ01020496">
    <property type="protein sequence ID" value="JAS49273.1"/>
    <property type="molecule type" value="Transcribed_RNA"/>
</dbReference>
<dbReference type="InterPro" id="IPR003652">
    <property type="entry name" value="Ataxin_AXH_dom"/>
</dbReference>
<evidence type="ECO:0000313" key="19">
    <source>
        <dbReference type="EMBL" id="JAS55083.1"/>
    </source>
</evidence>
<keyword evidence="4" id="KW-0238">DNA-binding</keyword>
<dbReference type="EMBL" id="GECZ01017350">
    <property type="protein sequence ID" value="JAS52419.1"/>
    <property type="molecule type" value="Transcribed_RNA"/>
</dbReference>
<keyword evidence="5" id="KW-0804">Transcription</keyword>
<evidence type="ECO:0000313" key="10">
    <source>
        <dbReference type="EMBL" id="JAS39732.1"/>
    </source>
</evidence>
<organism evidence="9">
    <name type="scientific">Cuerna arida</name>
    <dbReference type="NCBI Taxonomy" id="1464854"/>
    <lineage>
        <taxon>Eukaryota</taxon>
        <taxon>Metazoa</taxon>
        <taxon>Ecdysozoa</taxon>
        <taxon>Arthropoda</taxon>
        <taxon>Hexapoda</taxon>
        <taxon>Insecta</taxon>
        <taxon>Pterygota</taxon>
        <taxon>Neoptera</taxon>
        <taxon>Paraneoptera</taxon>
        <taxon>Hemiptera</taxon>
        <taxon>Auchenorrhyncha</taxon>
        <taxon>Membracoidea</taxon>
        <taxon>Cicadellidae</taxon>
        <taxon>Cicadellinae</taxon>
        <taxon>Proconiini</taxon>
        <taxon>Cuerna</taxon>
    </lineage>
</organism>
<dbReference type="EMBL" id="GECZ01014686">
    <property type="protein sequence ID" value="JAS55083.1"/>
    <property type="molecule type" value="Transcribed_RNA"/>
</dbReference>
<evidence type="ECO:0000313" key="20">
    <source>
        <dbReference type="EMBL" id="JAS55742.1"/>
    </source>
</evidence>
<dbReference type="EMBL" id="GECZ01000799">
    <property type="protein sequence ID" value="JAS68970.1"/>
    <property type="molecule type" value="Transcribed_RNA"/>
</dbReference>
<dbReference type="PANTHER" id="PTHR13392:SF13">
    <property type="entry name" value="AXH DOMAIN-CONTAINING PROTEIN"/>
    <property type="match status" value="1"/>
</dbReference>
<dbReference type="EMBL" id="GECZ01030037">
    <property type="protein sequence ID" value="JAS39732.1"/>
    <property type="molecule type" value="Transcribed_RNA"/>
</dbReference>
<evidence type="ECO:0000256" key="1">
    <source>
        <dbReference type="ARBA" id="ARBA00004123"/>
    </source>
</evidence>
<keyword evidence="2" id="KW-0678">Repressor</keyword>
<name>A0A1B6EKJ1_9HEMI</name>
<gene>
    <name evidence="16" type="ORF">g.41696</name>
    <name evidence="17" type="ORF">g.41698</name>
    <name evidence="14" type="ORF">g.41700</name>
    <name evidence="22" type="ORF">g.41702</name>
    <name evidence="15" type="ORF">g.41704</name>
    <name evidence="11" type="ORF">g.41706</name>
    <name evidence="25" type="ORF">g.41708</name>
    <name evidence="12" type="ORF">g.41710</name>
    <name evidence="9" type="ORF">g.41712</name>
    <name evidence="23" type="ORF">g.41714</name>
    <name evidence="27" type="ORF">g.41716</name>
    <name evidence="13" type="ORF">g.41718</name>
    <name evidence="19" type="ORF">g.41720</name>
    <name evidence="21" type="ORF">g.41722</name>
    <name evidence="10" type="ORF">g.41724</name>
    <name evidence="18" type="ORF">g.41726</name>
    <name evidence="24" type="ORF">g.41728</name>
    <name evidence="26" type="ORF">g.41730</name>
    <name evidence="20" type="ORF">g.41732</name>
</gene>
<keyword evidence="6" id="KW-0539">Nucleus</keyword>
<dbReference type="AlphaFoldDB" id="A0A1B6EKJ1"/>
<dbReference type="InterPro" id="IPR036096">
    <property type="entry name" value="Ataxin_AXH_dom_sf"/>
</dbReference>
<dbReference type="EMBL" id="GECZ01016943">
    <property type="protein sequence ID" value="JAS52826.1"/>
    <property type="molecule type" value="Transcribed_RNA"/>
</dbReference>
<dbReference type="EMBL" id="GECZ01001714">
    <property type="protein sequence ID" value="JAS68055.1"/>
    <property type="molecule type" value="Transcribed_RNA"/>
</dbReference>
<evidence type="ECO:0000256" key="7">
    <source>
        <dbReference type="SAM" id="MobiDB-lite"/>
    </source>
</evidence>
<proteinExistence type="predicted"/>
<evidence type="ECO:0000313" key="16">
    <source>
        <dbReference type="EMBL" id="JAS52826.1"/>
    </source>
</evidence>
<dbReference type="SMART" id="SM00536">
    <property type="entry name" value="AXH"/>
    <property type="match status" value="1"/>
</dbReference>
<evidence type="ECO:0000313" key="23">
    <source>
        <dbReference type="EMBL" id="JAS67724.1"/>
    </source>
</evidence>
<dbReference type="GO" id="GO:0005634">
    <property type="term" value="C:nucleus"/>
    <property type="evidence" value="ECO:0007669"/>
    <property type="project" value="UniProtKB-SubCell"/>
</dbReference>
<evidence type="ECO:0000313" key="12">
    <source>
        <dbReference type="EMBL" id="JAS46515.1"/>
    </source>
</evidence>
<feature type="region of interest" description="Disordered" evidence="7">
    <location>
        <begin position="116"/>
        <end position="160"/>
    </location>
</feature>
<evidence type="ECO:0000256" key="6">
    <source>
        <dbReference type="ARBA" id="ARBA00023242"/>
    </source>
</evidence>
<keyword evidence="3" id="KW-0805">Transcription regulation</keyword>
<evidence type="ECO:0000256" key="2">
    <source>
        <dbReference type="ARBA" id="ARBA00022491"/>
    </source>
</evidence>
<dbReference type="EMBL" id="GECZ01000919">
    <property type="protein sequence ID" value="JAS68850.1"/>
    <property type="molecule type" value="Transcribed_RNA"/>
</dbReference>
<evidence type="ECO:0000313" key="14">
    <source>
        <dbReference type="EMBL" id="JAS49273.1"/>
    </source>
</evidence>
<evidence type="ECO:0000259" key="8">
    <source>
        <dbReference type="PROSITE" id="PS51148"/>
    </source>
</evidence>
<protein>
    <recommendedName>
        <fullName evidence="8">AXH domain-containing protein</fullName>
    </recommendedName>
</protein>
<dbReference type="EMBL" id="GECZ01016070">
    <property type="protein sequence ID" value="JAS53699.1"/>
    <property type="molecule type" value="Transcribed_RNA"/>
</dbReference>
<evidence type="ECO:0000313" key="26">
    <source>
        <dbReference type="EMBL" id="JAS68970.1"/>
    </source>
</evidence>
<evidence type="ECO:0000256" key="4">
    <source>
        <dbReference type="ARBA" id="ARBA00023125"/>
    </source>
</evidence>
<feature type="region of interest" description="Disordered" evidence="7">
    <location>
        <begin position="72"/>
        <end position="93"/>
    </location>
</feature>
<evidence type="ECO:0000313" key="17">
    <source>
        <dbReference type="EMBL" id="JAS52828.1"/>
    </source>
</evidence>
<feature type="domain" description="AXH" evidence="8">
    <location>
        <begin position="205"/>
        <end position="337"/>
    </location>
</feature>
<evidence type="ECO:0000313" key="18">
    <source>
        <dbReference type="EMBL" id="JAS53699.1"/>
    </source>
</evidence>
<evidence type="ECO:0000313" key="24">
    <source>
        <dbReference type="EMBL" id="JAS68055.1"/>
    </source>
</evidence>
<evidence type="ECO:0000313" key="25">
    <source>
        <dbReference type="EMBL" id="JAS68850.1"/>
    </source>
</evidence>
<feature type="region of interest" description="Disordered" evidence="7">
    <location>
        <begin position="331"/>
        <end position="361"/>
    </location>
</feature>
<dbReference type="EMBL" id="GECZ01005601">
    <property type="protein sequence ID" value="JAS64168.1"/>
    <property type="molecule type" value="Transcribed_RNA"/>
</dbReference>
<dbReference type="Pfam" id="PF08517">
    <property type="entry name" value="AXH"/>
    <property type="match status" value="1"/>
</dbReference>
<evidence type="ECO:0000313" key="13">
    <source>
        <dbReference type="EMBL" id="JAS48196.1"/>
    </source>
</evidence>
<evidence type="ECO:0000313" key="15">
    <source>
        <dbReference type="EMBL" id="JAS52419.1"/>
    </source>
</evidence>
<evidence type="ECO:0000313" key="22">
    <source>
        <dbReference type="EMBL" id="JAS64168.1"/>
    </source>
</evidence>
<dbReference type="SUPFAM" id="SSF102031">
    <property type="entry name" value="AXH domain"/>
    <property type="match status" value="1"/>
</dbReference>
<dbReference type="EMBL" id="GECZ01000346">
    <property type="protein sequence ID" value="JAS69423.1"/>
    <property type="molecule type" value="Transcribed_RNA"/>
</dbReference>
<dbReference type="EMBL" id="GECZ01012793">
    <property type="protein sequence ID" value="JAS56976.1"/>
    <property type="molecule type" value="Transcribed_RNA"/>
</dbReference>
<reference evidence="9" key="1">
    <citation type="submission" date="2015-11" db="EMBL/GenBank/DDBJ databases">
        <title>De novo transcriptome assembly of four potential Pierce s Disease insect vectors from Arizona vineyards.</title>
        <authorList>
            <person name="Tassone E.E."/>
        </authorList>
    </citation>
    <scope>NUCLEOTIDE SEQUENCE</scope>
</reference>
<dbReference type="EMBL" id="GECZ01021573">
    <property type="protein sequence ID" value="JAS48196.1"/>
    <property type="molecule type" value="Transcribed_RNA"/>
</dbReference>
<dbReference type="InterPro" id="IPR043404">
    <property type="entry name" value="ATAXIN1-like"/>
</dbReference>
<evidence type="ECO:0000313" key="11">
    <source>
        <dbReference type="EMBL" id="JAS40349.1"/>
    </source>
</evidence>
<evidence type="ECO:0000313" key="21">
    <source>
        <dbReference type="EMBL" id="JAS56976.1"/>
    </source>
</evidence>
<dbReference type="PANTHER" id="PTHR13392">
    <property type="entry name" value="ATAXIN 1"/>
    <property type="match status" value="1"/>
</dbReference>
<dbReference type="PROSITE" id="PS51148">
    <property type="entry name" value="AXH"/>
    <property type="match status" value="1"/>
</dbReference>
<sequence>MISSGLVAEGSHSGLGAGTSAPMHFPPSHMSYEPFLKGGGGIPPVPEFLRPLPKPAPLVPRYNAPQPRPVSLVQHKEEPSEDTTFPSSIYNSRLFPPPPPPFSHYPGLQGPYGSLYPAHYTPYRDRPLPNPNPPLSPLEAYPGPQSPQYSPPAPVKPGQSLLKDKRFKVPSGKEGSLKHRILTRPDPKKKKPTVTIQTPTEVQTPVATNNNIPTPSFNKGSLIQLASGELRKVEDMRTEDFVSSAEKSPALRLDPSTVVRIDNSTAAKGFNLLTLSYGENRNQVEFESALGHPYFVYGQGWASCDPEKTLSLYGLRCHQLQVGDICISLSPRTTSSSPSQGKKRRWSAPDQLQHSAKKSKE</sequence>
<evidence type="ECO:0000313" key="9">
    <source>
        <dbReference type="EMBL" id="JAS38416.1"/>
    </source>
</evidence>
<dbReference type="GO" id="GO:0003723">
    <property type="term" value="F:RNA binding"/>
    <property type="evidence" value="ECO:0007669"/>
    <property type="project" value="InterPro"/>
</dbReference>
<feature type="compositionally biased region" description="Polar residues" evidence="7">
    <location>
        <begin position="82"/>
        <end position="91"/>
    </location>
</feature>
<evidence type="ECO:0000256" key="3">
    <source>
        <dbReference type="ARBA" id="ARBA00023015"/>
    </source>
</evidence>
<comment type="subcellular location">
    <subcellularLocation>
        <location evidence="1">Nucleus</location>
    </subcellularLocation>
</comment>
<dbReference type="EMBL" id="GECZ01016941">
    <property type="protein sequence ID" value="JAS52828.1"/>
    <property type="molecule type" value="Transcribed_RNA"/>
</dbReference>
<evidence type="ECO:0000256" key="5">
    <source>
        <dbReference type="ARBA" id="ARBA00023163"/>
    </source>
</evidence>
<accession>A0A1B6EKJ1</accession>
<feature type="compositionally biased region" description="Low complexity" evidence="7">
    <location>
        <begin position="137"/>
        <end position="148"/>
    </location>
</feature>
<dbReference type="EMBL" id="GECZ01023254">
    <property type="protein sequence ID" value="JAS46515.1"/>
    <property type="molecule type" value="Transcribed_RNA"/>
</dbReference>
<dbReference type="EMBL" id="GECZ01029420">
    <property type="protein sequence ID" value="JAS40349.1"/>
    <property type="molecule type" value="Transcribed_RNA"/>
</dbReference>
<dbReference type="GO" id="GO:0006355">
    <property type="term" value="P:regulation of DNA-templated transcription"/>
    <property type="evidence" value="ECO:0007669"/>
    <property type="project" value="InterPro"/>
</dbReference>
<evidence type="ECO:0000313" key="27">
    <source>
        <dbReference type="EMBL" id="JAS69423.1"/>
    </source>
</evidence>
<dbReference type="GO" id="GO:0003677">
    <property type="term" value="F:DNA binding"/>
    <property type="evidence" value="ECO:0007669"/>
    <property type="project" value="UniProtKB-KW"/>
</dbReference>
<dbReference type="EMBL" id="GECZ01002045">
    <property type="protein sequence ID" value="JAS67724.1"/>
    <property type="molecule type" value="Transcribed_RNA"/>
</dbReference>
<dbReference type="EMBL" id="GECZ01031353">
    <property type="protein sequence ID" value="JAS38416.1"/>
    <property type="molecule type" value="Transcribed_RNA"/>
</dbReference>